<dbReference type="Proteomes" id="UP001321249">
    <property type="component" value="Unassembled WGS sequence"/>
</dbReference>
<evidence type="ECO:0000313" key="9">
    <source>
        <dbReference type="EMBL" id="WFG40018.1"/>
    </source>
</evidence>
<evidence type="ECO:0000313" key="11">
    <source>
        <dbReference type="Proteomes" id="UP001321249"/>
    </source>
</evidence>
<dbReference type="EMBL" id="CP046147">
    <property type="protein sequence ID" value="WFG40018.1"/>
    <property type="molecule type" value="Genomic_DNA"/>
</dbReference>
<keyword evidence="4" id="KW-0520">NAD</keyword>
<dbReference type="Proteomes" id="UP001219901">
    <property type="component" value="Chromosome"/>
</dbReference>
<dbReference type="EC" id="1.3.1.76" evidence="2"/>
<dbReference type="NCBIfam" id="TIGR01470">
    <property type="entry name" value="cysG_Nterm"/>
    <property type="match status" value="1"/>
</dbReference>
<dbReference type="SUPFAM" id="SSF75615">
    <property type="entry name" value="Siroheme synthase middle domains-like"/>
    <property type="match status" value="1"/>
</dbReference>
<evidence type="ECO:0000313" key="10">
    <source>
        <dbReference type="Proteomes" id="UP001219901"/>
    </source>
</evidence>
<proteinExistence type="predicted"/>
<dbReference type="Gene3D" id="3.30.160.110">
    <property type="entry name" value="Siroheme synthase, domain 2"/>
    <property type="match status" value="1"/>
</dbReference>
<reference evidence="10 11" key="1">
    <citation type="submission" date="2019-11" db="EMBL/GenBank/DDBJ databases">
        <authorList>
            <person name="Cho J.-C."/>
        </authorList>
    </citation>
    <scope>NUCLEOTIDE SEQUENCE [LARGE SCALE GENOMIC DNA]</scope>
    <source>
        <strain evidence="9 10">JH1073</strain>
        <strain evidence="8 11">JH702</strain>
    </source>
</reference>
<evidence type="ECO:0000259" key="7">
    <source>
        <dbReference type="Pfam" id="PF14824"/>
    </source>
</evidence>
<evidence type="ECO:0000256" key="4">
    <source>
        <dbReference type="ARBA" id="ARBA00023027"/>
    </source>
</evidence>
<dbReference type="GO" id="GO:0043115">
    <property type="term" value="F:precorrin-2 dehydrogenase activity"/>
    <property type="evidence" value="ECO:0007669"/>
    <property type="project" value="UniProtKB-EC"/>
</dbReference>
<dbReference type="InterPro" id="IPR028281">
    <property type="entry name" value="Sirohaem_synthase_central"/>
</dbReference>
<keyword evidence="5" id="KW-0627">Porphyrin biosynthesis</keyword>
<keyword evidence="3" id="KW-0560">Oxidoreductase</keyword>
<dbReference type="PANTHER" id="PTHR35330:SF1">
    <property type="entry name" value="SIROHEME BIOSYNTHESIS PROTEIN MET8"/>
    <property type="match status" value="1"/>
</dbReference>
<evidence type="ECO:0000256" key="6">
    <source>
        <dbReference type="ARBA" id="ARBA00047561"/>
    </source>
</evidence>
<dbReference type="SUPFAM" id="SSF51735">
    <property type="entry name" value="NAD(P)-binding Rossmann-fold domains"/>
    <property type="match status" value="1"/>
</dbReference>
<comment type="pathway">
    <text evidence="1">Porphyrin-containing compound metabolism; siroheme biosynthesis; sirohydrochlorin from precorrin-2: step 1/1.</text>
</comment>
<name>A0AAJ5ZF04_9CHLR</name>
<dbReference type="InterPro" id="IPR036291">
    <property type="entry name" value="NAD(P)-bd_dom_sf"/>
</dbReference>
<dbReference type="Gene3D" id="3.40.50.720">
    <property type="entry name" value="NAD(P)-binding Rossmann-like Domain"/>
    <property type="match status" value="1"/>
</dbReference>
<sequence length="236" mass="26267">MPRYYGMYLDVKDRLGIVFGGDAHEGERKVNYLLECGANVKLFSPDNEISPGLRSKADASEIEWIDRKYQPGDLAGAWIVIVADTSSMDTNEAISKEATERNILLNVMDVTPLCTWIAPALIHRNDVTLAVSTAGSSPALARRLREEITSDSCQCMRWANVGPILTEARKTVRSQNIVCCPEKWQWFMTPEWLDKAEKSDSEKAKSELIEGIKSVACKSCAPFGSCQRIETPLPTH</sequence>
<dbReference type="AlphaFoldDB" id="A0AAJ5ZF04"/>
<dbReference type="GO" id="GO:0004325">
    <property type="term" value="F:ferrochelatase activity"/>
    <property type="evidence" value="ECO:0007669"/>
    <property type="project" value="InterPro"/>
</dbReference>
<feature type="domain" description="Siroheme synthase central" evidence="7">
    <location>
        <begin position="127"/>
        <end position="150"/>
    </location>
</feature>
<dbReference type="GO" id="GO:0019354">
    <property type="term" value="P:siroheme biosynthetic process"/>
    <property type="evidence" value="ECO:0007669"/>
    <property type="project" value="InterPro"/>
</dbReference>
<dbReference type="Pfam" id="PF14824">
    <property type="entry name" value="Sirohm_synth_M"/>
    <property type="match status" value="1"/>
</dbReference>
<dbReference type="Pfam" id="PF13241">
    <property type="entry name" value="NAD_binding_7"/>
    <property type="match status" value="1"/>
</dbReference>
<evidence type="ECO:0000256" key="5">
    <source>
        <dbReference type="ARBA" id="ARBA00023244"/>
    </source>
</evidence>
<comment type="catalytic activity">
    <reaction evidence="6">
        <text>precorrin-2 + NAD(+) = sirohydrochlorin + NADH + 2 H(+)</text>
        <dbReference type="Rhea" id="RHEA:15613"/>
        <dbReference type="ChEBI" id="CHEBI:15378"/>
        <dbReference type="ChEBI" id="CHEBI:57540"/>
        <dbReference type="ChEBI" id="CHEBI:57945"/>
        <dbReference type="ChEBI" id="CHEBI:58351"/>
        <dbReference type="ChEBI" id="CHEBI:58827"/>
        <dbReference type="EC" id="1.3.1.76"/>
    </reaction>
</comment>
<evidence type="ECO:0000256" key="2">
    <source>
        <dbReference type="ARBA" id="ARBA00012400"/>
    </source>
</evidence>
<keyword evidence="10" id="KW-1185">Reference proteome</keyword>
<reference evidence="9" key="2">
    <citation type="journal article" date="2023" name="Nat. Commun.">
        <title>Cultivation of marine bacteria of the SAR202 clade.</title>
        <authorList>
            <person name="Lim Y."/>
            <person name="Seo J.H."/>
            <person name="Giovannoni S.J."/>
            <person name="Kang I."/>
            <person name="Cho J.C."/>
        </authorList>
    </citation>
    <scope>NUCLEOTIDE SEQUENCE</scope>
    <source>
        <strain evidence="9">JH1073</strain>
    </source>
</reference>
<dbReference type="InterPro" id="IPR006367">
    <property type="entry name" value="Sirohaem_synthase_N"/>
</dbReference>
<reference evidence="10" key="3">
    <citation type="submission" date="2023-06" db="EMBL/GenBank/DDBJ databases">
        <title>Pangenomics reveal diversification of enzyme families and niche specialization in globally abundant SAR202 bacteria.</title>
        <authorList>
            <person name="Saw J.H.W."/>
        </authorList>
    </citation>
    <scope>NUCLEOTIDE SEQUENCE [LARGE SCALE GENOMIC DNA]</scope>
    <source>
        <strain evidence="10">JH1073</strain>
    </source>
</reference>
<gene>
    <name evidence="8" type="ORF">GKO46_11095</name>
    <name evidence="9" type="ORF">GKO48_10445</name>
</gene>
<evidence type="ECO:0000313" key="8">
    <source>
        <dbReference type="EMBL" id="MDG0867612.1"/>
    </source>
</evidence>
<dbReference type="EMBL" id="WMBE01000003">
    <property type="protein sequence ID" value="MDG0867612.1"/>
    <property type="molecule type" value="Genomic_DNA"/>
</dbReference>
<dbReference type="PANTHER" id="PTHR35330">
    <property type="entry name" value="SIROHEME BIOSYNTHESIS PROTEIN MET8"/>
    <property type="match status" value="1"/>
</dbReference>
<protein>
    <recommendedName>
        <fullName evidence="2">precorrin-2 dehydrogenase</fullName>
        <ecNumber evidence="2">1.3.1.76</ecNumber>
    </recommendedName>
</protein>
<dbReference type="RefSeq" id="WP_342826138.1">
    <property type="nucleotide sequence ID" value="NZ_CP046146.1"/>
</dbReference>
<dbReference type="InterPro" id="IPR028161">
    <property type="entry name" value="Met8-like"/>
</dbReference>
<organism evidence="9 10">
    <name type="scientific">Candidatus Lucifugimonas marina</name>
    <dbReference type="NCBI Taxonomy" id="3038979"/>
    <lineage>
        <taxon>Bacteria</taxon>
        <taxon>Bacillati</taxon>
        <taxon>Chloroflexota</taxon>
        <taxon>Dehalococcoidia</taxon>
        <taxon>SAR202 cluster</taxon>
        <taxon>Candidatus Lucifugimonadales</taxon>
        <taxon>Candidatus Lucifugimonadaceae</taxon>
        <taxon>Candidatus Lucifugimonas</taxon>
    </lineage>
</organism>
<accession>A0AAJ5ZF04</accession>
<evidence type="ECO:0000256" key="1">
    <source>
        <dbReference type="ARBA" id="ARBA00005010"/>
    </source>
</evidence>
<evidence type="ECO:0000256" key="3">
    <source>
        <dbReference type="ARBA" id="ARBA00023002"/>
    </source>
</evidence>